<dbReference type="Proteomes" id="UP001220530">
    <property type="component" value="Chromosome"/>
</dbReference>
<protein>
    <submittedName>
        <fullName evidence="2">DUF2207 domain-containing protein</fullName>
    </submittedName>
</protein>
<evidence type="ECO:0000259" key="1">
    <source>
        <dbReference type="Pfam" id="PF09972"/>
    </source>
</evidence>
<evidence type="ECO:0000313" key="2">
    <source>
        <dbReference type="EMBL" id="WDR02555.1"/>
    </source>
</evidence>
<organism evidence="2 3">
    <name type="scientific">Devosia algicola</name>
    <dbReference type="NCBI Taxonomy" id="3026418"/>
    <lineage>
        <taxon>Bacteria</taxon>
        <taxon>Pseudomonadati</taxon>
        <taxon>Pseudomonadota</taxon>
        <taxon>Alphaproteobacteria</taxon>
        <taxon>Hyphomicrobiales</taxon>
        <taxon>Devosiaceae</taxon>
        <taxon>Devosia</taxon>
    </lineage>
</organism>
<accession>A0ABY7YMM0</accession>
<proteinExistence type="predicted"/>
<keyword evidence="3" id="KW-1185">Reference proteome</keyword>
<reference evidence="2 3" key="1">
    <citation type="submission" date="2023-02" db="EMBL/GenBank/DDBJ databases">
        <title>Devosia algicola sp. nov., isolated from the phycosphere of marine algae.</title>
        <authorList>
            <person name="Kim J.M."/>
            <person name="Lee J.K."/>
            <person name="Choi B.J."/>
            <person name="Bayburt H."/>
            <person name="Jeon C.O."/>
        </authorList>
    </citation>
    <scope>NUCLEOTIDE SEQUENCE [LARGE SCALE GENOMIC DNA]</scope>
    <source>
        <strain evidence="2 3">G20-9</strain>
    </source>
</reference>
<dbReference type="Pfam" id="PF09972">
    <property type="entry name" value="DUF2207"/>
    <property type="match status" value="1"/>
</dbReference>
<feature type="domain" description="DUF2207" evidence="1">
    <location>
        <begin position="26"/>
        <end position="176"/>
    </location>
</feature>
<dbReference type="InterPro" id="IPR018702">
    <property type="entry name" value="DUF2207"/>
</dbReference>
<dbReference type="EMBL" id="CP118246">
    <property type="protein sequence ID" value="WDR02555.1"/>
    <property type="molecule type" value="Genomic_DNA"/>
</dbReference>
<name>A0ABY7YMM0_9HYPH</name>
<sequence length="235" mass="26241">MGALPRLLLAVACLLLAVSPGVAREEIRSFTSNLVLAADGSVDVTEILDVNAEGNQIRRGIYRDIPVVMLDDDGVRVRPDLHVLTVMRGKLQEPFRTERMGDFIRIWIGDPDVLVLPGVHRYRINYTMTRMGRIFPDHDEVYWNATGNYWNFPILASIATVTLPDGARISDISGYTGEVGSTAQNVKLTQARGEPRHDPFDRRPGSRRGADLCRFVSKRHFGATVIPDTVFLLAR</sequence>
<gene>
    <name evidence="2" type="ORF">PSQ19_18545</name>
</gene>
<dbReference type="RefSeq" id="WP_282218957.1">
    <property type="nucleotide sequence ID" value="NZ_CP118246.1"/>
</dbReference>
<evidence type="ECO:0000313" key="3">
    <source>
        <dbReference type="Proteomes" id="UP001220530"/>
    </source>
</evidence>